<accession>A0A7W5DKP8</accession>
<evidence type="ECO:0000256" key="1">
    <source>
        <dbReference type="SAM" id="Phobius"/>
    </source>
</evidence>
<sequence>MPDPKTVIKKEQRKSLFILLIMAIYSLLFGTAIVIGLSRGNPQMASNAGWIMIGIGILSIVLYVSARRRPTKYNEPPS</sequence>
<protein>
    <submittedName>
        <fullName evidence="2">Uncharacterized protein</fullName>
    </submittedName>
</protein>
<feature type="transmembrane region" description="Helical" evidence="1">
    <location>
        <begin position="16"/>
        <end position="36"/>
    </location>
</feature>
<evidence type="ECO:0000313" key="2">
    <source>
        <dbReference type="EMBL" id="MBB3184705.1"/>
    </source>
</evidence>
<keyword evidence="3" id="KW-1185">Reference proteome</keyword>
<feature type="transmembrane region" description="Helical" evidence="1">
    <location>
        <begin position="48"/>
        <end position="66"/>
    </location>
</feature>
<comment type="caution">
    <text evidence="2">The sequence shown here is derived from an EMBL/GenBank/DDBJ whole genome shotgun (WGS) entry which is preliminary data.</text>
</comment>
<dbReference type="EMBL" id="JACHXQ010000007">
    <property type="protein sequence ID" value="MBB3184705.1"/>
    <property type="molecule type" value="Genomic_DNA"/>
</dbReference>
<dbReference type="Proteomes" id="UP000563050">
    <property type="component" value="Unassembled WGS sequence"/>
</dbReference>
<organism evidence="2 3">
    <name type="scientific">Halomonas fontilapidosi</name>
    <dbReference type="NCBI Taxonomy" id="616675"/>
    <lineage>
        <taxon>Bacteria</taxon>
        <taxon>Pseudomonadati</taxon>
        <taxon>Pseudomonadota</taxon>
        <taxon>Gammaproteobacteria</taxon>
        <taxon>Oceanospirillales</taxon>
        <taxon>Halomonadaceae</taxon>
        <taxon>Halomonas</taxon>
    </lineage>
</organism>
<keyword evidence="1" id="KW-0472">Membrane</keyword>
<gene>
    <name evidence="2" type="ORF">FHR95_002279</name>
</gene>
<keyword evidence="1" id="KW-1133">Transmembrane helix</keyword>
<name>A0A7W5DKP8_9GAMM</name>
<proteinExistence type="predicted"/>
<keyword evidence="1" id="KW-0812">Transmembrane</keyword>
<dbReference type="RefSeq" id="WP_040182999.1">
    <property type="nucleotide sequence ID" value="NZ_JACHXQ010000007.1"/>
</dbReference>
<reference evidence="2 3" key="1">
    <citation type="submission" date="2020-08" db="EMBL/GenBank/DDBJ databases">
        <title>Genomic Encyclopedia of Type Strains, Phase III (KMG-III): the genomes of soil and plant-associated and newly described type strains.</title>
        <authorList>
            <person name="Whitman W."/>
        </authorList>
    </citation>
    <scope>NUCLEOTIDE SEQUENCE [LARGE SCALE GENOMIC DNA]</scope>
    <source>
        <strain evidence="2 3">CECT 7341</strain>
    </source>
</reference>
<evidence type="ECO:0000313" key="3">
    <source>
        <dbReference type="Proteomes" id="UP000563050"/>
    </source>
</evidence>
<dbReference type="AlphaFoldDB" id="A0A7W5DKP8"/>